<accession>A0A0D1ZWB2</accession>
<dbReference type="InterPro" id="IPR045170">
    <property type="entry name" value="MTOX"/>
</dbReference>
<evidence type="ECO:0000256" key="1">
    <source>
        <dbReference type="ARBA" id="ARBA00001974"/>
    </source>
</evidence>
<dbReference type="GO" id="GO:0008115">
    <property type="term" value="F:sarcosine oxidase activity"/>
    <property type="evidence" value="ECO:0007669"/>
    <property type="project" value="TreeGrafter"/>
</dbReference>
<dbReference type="GO" id="GO:0050660">
    <property type="term" value="F:flavin adenine dinucleotide binding"/>
    <property type="evidence" value="ECO:0007669"/>
    <property type="project" value="InterPro"/>
</dbReference>
<dbReference type="Pfam" id="PF01266">
    <property type="entry name" value="DAO"/>
    <property type="match status" value="1"/>
</dbReference>
<keyword evidence="4" id="KW-0274">FAD</keyword>
<comment type="cofactor">
    <cofactor evidence="1">
        <name>FAD</name>
        <dbReference type="ChEBI" id="CHEBI:57692"/>
    </cofactor>
</comment>
<name>A0A0D1ZWB2_9PEZI</name>
<dbReference type="EMBL" id="KN847794">
    <property type="protein sequence ID" value="KIV98319.1"/>
    <property type="molecule type" value="Genomic_DNA"/>
</dbReference>
<keyword evidence="8" id="KW-1185">Reference proteome</keyword>
<evidence type="ECO:0000313" key="8">
    <source>
        <dbReference type="Proteomes" id="UP000053259"/>
    </source>
</evidence>
<dbReference type="GO" id="GO:0051698">
    <property type="term" value="F:saccharopine oxidase activity"/>
    <property type="evidence" value="ECO:0007669"/>
    <property type="project" value="TreeGrafter"/>
</dbReference>
<keyword evidence="3" id="KW-0285">Flavoprotein</keyword>
<dbReference type="InterPro" id="IPR006076">
    <property type="entry name" value="FAD-dep_OxRdtase"/>
</dbReference>
<dbReference type="InParanoid" id="A0A0D1ZWB2"/>
<dbReference type="STRING" id="253628.A0A0D1ZWB2"/>
<evidence type="ECO:0000256" key="2">
    <source>
        <dbReference type="ARBA" id="ARBA00010989"/>
    </source>
</evidence>
<evidence type="ECO:0000256" key="4">
    <source>
        <dbReference type="ARBA" id="ARBA00022827"/>
    </source>
</evidence>
<dbReference type="HOGENOM" id="CLU_007884_0_2_1"/>
<evidence type="ECO:0000256" key="3">
    <source>
        <dbReference type="ARBA" id="ARBA00022630"/>
    </source>
</evidence>
<reference evidence="7 8" key="1">
    <citation type="submission" date="2015-01" db="EMBL/GenBank/DDBJ databases">
        <title>The Genome Sequence of Ochroconis gallopava CBS43764.</title>
        <authorList>
            <consortium name="The Broad Institute Genomics Platform"/>
            <person name="Cuomo C."/>
            <person name="de Hoog S."/>
            <person name="Gorbushina A."/>
            <person name="Stielow B."/>
            <person name="Teixiera M."/>
            <person name="Abouelleil A."/>
            <person name="Chapman S.B."/>
            <person name="Priest M."/>
            <person name="Young S.K."/>
            <person name="Wortman J."/>
            <person name="Nusbaum C."/>
            <person name="Birren B."/>
        </authorList>
    </citation>
    <scope>NUCLEOTIDE SEQUENCE [LARGE SCALE GENOMIC DNA]</scope>
    <source>
        <strain evidence="7 8">CBS 43764</strain>
    </source>
</reference>
<evidence type="ECO:0000259" key="6">
    <source>
        <dbReference type="Pfam" id="PF01266"/>
    </source>
</evidence>
<dbReference type="PANTHER" id="PTHR10961:SF37">
    <property type="entry name" value="FAD DEPENDENT OXIDOREDUCTASE DOMAIN-CONTAINING PROTEIN"/>
    <property type="match status" value="1"/>
</dbReference>
<dbReference type="AlphaFoldDB" id="A0A0D1ZWB2"/>
<dbReference type="SUPFAM" id="SSF51905">
    <property type="entry name" value="FAD/NAD(P)-binding domain"/>
    <property type="match status" value="1"/>
</dbReference>
<dbReference type="PANTHER" id="PTHR10961">
    <property type="entry name" value="PEROXISOMAL SARCOSINE OXIDASE"/>
    <property type="match status" value="1"/>
</dbReference>
<protein>
    <recommendedName>
        <fullName evidence="6">FAD dependent oxidoreductase domain-containing protein</fullName>
    </recommendedName>
</protein>
<dbReference type="GeneID" id="27317807"/>
<dbReference type="Gene3D" id="3.30.9.10">
    <property type="entry name" value="D-Amino Acid Oxidase, subunit A, domain 2"/>
    <property type="match status" value="1"/>
</dbReference>
<dbReference type="InterPro" id="IPR036188">
    <property type="entry name" value="FAD/NAD-bd_sf"/>
</dbReference>
<dbReference type="Gene3D" id="3.50.50.60">
    <property type="entry name" value="FAD/NAD(P)-binding domain"/>
    <property type="match status" value="1"/>
</dbReference>
<dbReference type="Proteomes" id="UP000053259">
    <property type="component" value="Unassembled WGS sequence"/>
</dbReference>
<sequence length="387" mass="42970">MGGHHANQFDFIIVGGGCIAASTVYAIKKRWPDARVSWHTGVHVHTASNDFLKIIRDAYPDNTMAEWANRAMQLWASDDLLSKYFHRTAWIQAIDKKTTKTMSKGEKDTAVTAKEMMEQVGSTIEPSLAVTEELYLNPNVGYADSDVAVQAISDRAVELGVQRHRNNVTKLIIEAGKCVGVQVGDAVVRGKTTIVSTGAWTPEILEKSKIPVPPGFFQVTAVGVAVLELSESEYNSLKSMPILVTKDGEVMLSKLHQVLKMTTTDTFRIASPDDLSDEVDITPNRKVLEKMLPQFRGRELKRFCCPDLITPKQYPIIDRVDGISNLILATGGSYHSYKFLTNIGDIVVLRICGEESNDPLERTIQARCRWERSDDTTSVHPNIVPNL</sequence>
<evidence type="ECO:0000256" key="5">
    <source>
        <dbReference type="ARBA" id="ARBA00023002"/>
    </source>
</evidence>
<dbReference type="OrthoDB" id="2219495at2759"/>
<dbReference type="RefSeq" id="XP_016208189.1">
    <property type="nucleotide sequence ID" value="XM_016363980.1"/>
</dbReference>
<comment type="similarity">
    <text evidence="2">Belongs to the MSOX/MTOX family.</text>
</comment>
<proteinExistence type="inferred from homology"/>
<evidence type="ECO:0000313" key="7">
    <source>
        <dbReference type="EMBL" id="KIV98319.1"/>
    </source>
</evidence>
<organism evidence="7 8">
    <name type="scientific">Verruconis gallopava</name>
    <dbReference type="NCBI Taxonomy" id="253628"/>
    <lineage>
        <taxon>Eukaryota</taxon>
        <taxon>Fungi</taxon>
        <taxon>Dikarya</taxon>
        <taxon>Ascomycota</taxon>
        <taxon>Pezizomycotina</taxon>
        <taxon>Dothideomycetes</taxon>
        <taxon>Pleosporomycetidae</taxon>
        <taxon>Venturiales</taxon>
        <taxon>Sympoventuriaceae</taxon>
        <taxon>Verruconis</taxon>
    </lineage>
</organism>
<gene>
    <name evidence="7" type="ORF">PV09_09834</name>
</gene>
<dbReference type="VEuPathDB" id="FungiDB:PV09_09834"/>
<feature type="domain" description="FAD dependent oxidoreductase" evidence="6">
    <location>
        <begin position="10"/>
        <end position="347"/>
    </location>
</feature>
<keyword evidence="5" id="KW-0560">Oxidoreductase</keyword>